<dbReference type="Proteomes" id="UP000612233">
    <property type="component" value="Unassembled WGS sequence"/>
</dbReference>
<dbReference type="InterPro" id="IPR016035">
    <property type="entry name" value="Acyl_Trfase/lysoPLipase"/>
</dbReference>
<sequence length="50" mass="5289">MRVADAGRISMSIPLYFRAVLLDAQNHVLVGSPAPGQPVQVLVDGGLLVF</sequence>
<name>A0A927BA68_9BACT</name>
<gene>
    <name evidence="1" type="ORF">IC235_03655</name>
</gene>
<reference evidence="1" key="1">
    <citation type="submission" date="2020-09" db="EMBL/GenBank/DDBJ databases">
        <authorList>
            <person name="Kim M.K."/>
        </authorList>
    </citation>
    <scope>NUCLEOTIDE SEQUENCE</scope>
    <source>
        <strain evidence="1">BT664</strain>
    </source>
</reference>
<evidence type="ECO:0000313" key="2">
    <source>
        <dbReference type="Proteomes" id="UP000612233"/>
    </source>
</evidence>
<proteinExistence type="predicted"/>
<evidence type="ECO:0000313" key="1">
    <source>
        <dbReference type="EMBL" id="MBD2766987.1"/>
    </source>
</evidence>
<dbReference type="Gene3D" id="3.40.1090.10">
    <property type="entry name" value="Cytosolic phospholipase A2 catalytic domain"/>
    <property type="match status" value="1"/>
</dbReference>
<accession>A0A927BA68</accession>
<dbReference type="RefSeq" id="WP_191003818.1">
    <property type="nucleotide sequence ID" value="NZ_JACXAD010000003.1"/>
</dbReference>
<dbReference type="AlphaFoldDB" id="A0A927BA68"/>
<dbReference type="SUPFAM" id="SSF52151">
    <property type="entry name" value="FabD/lysophospholipase-like"/>
    <property type="match status" value="1"/>
</dbReference>
<protein>
    <submittedName>
        <fullName evidence="1">Uncharacterized protein</fullName>
    </submittedName>
</protein>
<organism evidence="1 2">
    <name type="scientific">Hymenobacter montanus</name>
    <dbReference type="NCBI Taxonomy" id="2771359"/>
    <lineage>
        <taxon>Bacteria</taxon>
        <taxon>Pseudomonadati</taxon>
        <taxon>Bacteroidota</taxon>
        <taxon>Cytophagia</taxon>
        <taxon>Cytophagales</taxon>
        <taxon>Hymenobacteraceae</taxon>
        <taxon>Hymenobacter</taxon>
    </lineage>
</organism>
<dbReference type="EMBL" id="JACXAD010000003">
    <property type="protein sequence ID" value="MBD2766987.1"/>
    <property type="molecule type" value="Genomic_DNA"/>
</dbReference>
<keyword evidence="2" id="KW-1185">Reference proteome</keyword>
<comment type="caution">
    <text evidence="1">The sequence shown here is derived from an EMBL/GenBank/DDBJ whole genome shotgun (WGS) entry which is preliminary data.</text>
</comment>